<proteinExistence type="predicted"/>
<dbReference type="EMBL" id="CM026424">
    <property type="protein sequence ID" value="KAG0581362.1"/>
    <property type="molecule type" value="Genomic_DNA"/>
</dbReference>
<evidence type="ECO:0000313" key="9">
    <source>
        <dbReference type="Proteomes" id="UP000822688"/>
    </source>
</evidence>
<dbReference type="InterPro" id="IPR000719">
    <property type="entry name" value="Prot_kinase_dom"/>
</dbReference>
<dbReference type="InterPro" id="IPR008271">
    <property type="entry name" value="Ser/Thr_kinase_AS"/>
</dbReference>
<dbReference type="GO" id="GO:0005634">
    <property type="term" value="C:nucleus"/>
    <property type="evidence" value="ECO:0007669"/>
    <property type="project" value="UniProtKB-SubCell"/>
</dbReference>
<keyword evidence="2" id="KW-0805">Transcription regulation</keyword>
<evidence type="ECO:0000256" key="1">
    <source>
        <dbReference type="ARBA" id="ARBA00004123"/>
    </source>
</evidence>
<dbReference type="GO" id="GO:0005524">
    <property type="term" value="F:ATP binding"/>
    <property type="evidence" value="ECO:0007669"/>
    <property type="project" value="InterPro"/>
</dbReference>
<keyword evidence="9" id="KW-1185">Reference proteome</keyword>
<dbReference type="PROSITE" id="PS51032">
    <property type="entry name" value="AP2_ERF"/>
    <property type="match status" value="1"/>
</dbReference>
<evidence type="ECO:0000256" key="2">
    <source>
        <dbReference type="ARBA" id="ARBA00023015"/>
    </source>
</evidence>
<evidence type="ECO:0000256" key="5">
    <source>
        <dbReference type="ARBA" id="ARBA00023242"/>
    </source>
</evidence>
<keyword evidence="5" id="KW-0539">Nucleus</keyword>
<dbReference type="InterPro" id="IPR011009">
    <property type="entry name" value="Kinase-like_dom_sf"/>
</dbReference>
<dbReference type="Gene3D" id="3.30.730.10">
    <property type="entry name" value="AP2/ERF domain"/>
    <property type="match status" value="1"/>
</dbReference>
<evidence type="ECO:0000256" key="3">
    <source>
        <dbReference type="ARBA" id="ARBA00023125"/>
    </source>
</evidence>
<evidence type="ECO:0000259" key="7">
    <source>
        <dbReference type="PROSITE" id="PS51032"/>
    </source>
</evidence>
<accession>A0A8T0ID75</accession>
<sequence length="721" mass="82718">MGSYWSFWPFSTGASSSSNANFLHLSRTIIERIRELILHEELLNPHQCRSISSKLERTLSSIERIVDSVDDASLVYGCTALENLYRVSEKGKDLVESCCRPDWCQASAFQIQNEEAFREILLETGLGYNTICKVVEDINQDREFVYDDLRKTSTFDPPSADEVLKDRIALHDRLKNLVVNDANYISDGHIRSQHLAKYLLRRMIHSLDQHSDAEDFDVQAFNLWSDGKGPIGEWSEKSEYLGGNVCKTTWLDVPCAKKLFKDEMQEDEWLAEAKILSSLSHPNIVKFLCCNKYENTSSWGHFIAMEQMEFSLASHLRRLKEGSGTKLSLFLALDIIVQIAYGVCYLHENGIAHRDLKTSNVVVRRVNAPNHPLYNLEVKVVDFGLSKVKIQDKSNTISRPKIGTTMYMPPEAFFNGRANWFKADVYSFSVMCSVILSSNEPFQDIRRNDLREAICSGRRPKLPEDIPTELGALIMEGWASDRNLRPNFSEICKRPEKLRHGLLRIHSLGQSLKQEEPGSDFYIERMLKRRSEARKQSFEVQPNVNFVEAVQLQERRGAHIINANDCPRKRAIHNGVRFRPEEPQRRIQPARKGSSIHYGVRFRPDLRKWVTEIRVAEWKDVDKKVWLGTFDTEDGAARGVDLACKLLKCSKTRRVNLPCPELDLYDTEIPSHLDLTDIANEAMFKDVVSFIKNESQAYAARFQGPSTRRRPVVLEPRKDGD</sequence>
<comment type="subcellular location">
    <subcellularLocation>
        <location evidence="1">Nucleus</location>
    </subcellularLocation>
</comment>
<dbReference type="PROSITE" id="PS00108">
    <property type="entry name" value="PROTEIN_KINASE_ST"/>
    <property type="match status" value="1"/>
</dbReference>
<dbReference type="InterPro" id="IPR001245">
    <property type="entry name" value="Ser-Thr/Tyr_kinase_cat_dom"/>
</dbReference>
<feature type="domain" description="Protein kinase" evidence="6">
    <location>
        <begin position="220"/>
        <end position="503"/>
    </location>
</feature>
<dbReference type="SUPFAM" id="SSF56112">
    <property type="entry name" value="Protein kinase-like (PK-like)"/>
    <property type="match status" value="1"/>
</dbReference>
<dbReference type="GO" id="GO:0004674">
    <property type="term" value="F:protein serine/threonine kinase activity"/>
    <property type="evidence" value="ECO:0007669"/>
    <property type="project" value="TreeGrafter"/>
</dbReference>
<feature type="domain" description="AP2/ERF" evidence="7">
    <location>
        <begin position="596"/>
        <end position="658"/>
    </location>
</feature>
<protein>
    <recommendedName>
        <fullName evidence="10">Protein kinase domain-containing protein</fullName>
    </recommendedName>
</protein>
<comment type="caution">
    <text evidence="8">The sequence shown here is derived from an EMBL/GenBank/DDBJ whole genome shotgun (WGS) entry which is preliminary data.</text>
</comment>
<evidence type="ECO:0000256" key="4">
    <source>
        <dbReference type="ARBA" id="ARBA00023163"/>
    </source>
</evidence>
<reference evidence="8" key="1">
    <citation type="submission" date="2020-06" db="EMBL/GenBank/DDBJ databases">
        <title>WGS assembly of Ceratodon purpureus strain R40.</title>
        <authorList>
            <person name="Carey S.B."/>
            <person name="Jenkins J."/>
            <person name="Shu S."/>
            <person name="Lovell J.T."/>
            <person name="Sreedasyam A."/>
            <person name="Maumus F."/>
            <person name="Tiley G.P."/>
            <person name="Fernandez-Pozo N."/>
            <person name="Barry K."/>
            <person name="Chen C."/>
            <person name="Wang M."/>
            <person name="Lipzen A."/>
            <person name="Daum C."/>
            <person name="Saski C.A."/>
            <person name="Payton A.C."/>
            <person name="Mcbreen J.C."/>
            <person name="Conrad R.E."/>
            <person name="Kollar L.M."/>
            <person name="Olsson S."/>
            <person name="Huttunen S."/>
            <person name="Landis J.B."/>
            <person name="Wickett N.J."/>
            <person name="Johnson M.G."/>
            <person name="Rensing S.A."/>
            <person name="Grimwood J."/>
            <person name="Schmutz J."/>
            <person name="Mcdaniel S.F."/>
        </authorList>
    </citation>
    <scope>NUCLEOTIDE SEQUENCE</scope>
    <source>
        <strain evidence="8">R40</strain>
    </source>
</reference>
<evidence type="ECO:0008006" key="10">
    <source>
        <dbReference type="Google" id="ProtNLM"/>
    </source>
</evidence>
<organism evidence="8 9">
    <name type="scientific">Ceratodon purpureus</name>
    <name type="common">Fire moss</name>
    <name type="synonym">Dicranum purpureum</name>
    <dbReference type="NCBI Taxonomy" id="3225"/>
    <lineage>
        <taxon>Eukaryota</taxon>
        <taxon>Viridiplantae</taxon>
        <taxon>Streptophyta</taxon>
        <taxon>Embryophyta</taxon>
        <taxon>Bryophyta</taxon>
        <taxon>Bryophytina</taxon>
        <taxon>Bryopsida</taxon>
        <taxon>Dicranidae</taxon>
        <taxon>Pseudoditrichales</taxon>
        <taxon>Ditrichaceae</taxon>
        <taxon>Ceratodon</taxon>
    </lineage>
</organism>
<dbReference type="GO" id="GO:0003700">
    <property type="term" value="F:DNA-binding transcription factor activity"/>
    <property type="evidence" value="ECO:0007669"/>
    <property type="project" value="InterPro"/>
</dbReference>
<gene>
    <name evidence="8" type="ORF">KC19_4G245200</name>
</gene>
<dbReference type="PANTHER" id="PTHR44329:SF260">
    <property type="entry name" value="PROTEIN KINASE DOMAIN-CONTAINING PROTEIN"/>
    <property type="match status" value="1"/>
</dbReference>
<dbReference type="CDD" id="cd00018">
    <property type="entry name" value="AP2"/>
    <property type="match status" value="1"/>
</dbReference>
<dbReference type="Gene3D" id="1.10.510.10">
    <property type="entry name" value="Transferase(Phosphotransferase) domain 1"/>
    <property type="match status" value="1"/>
</dbReference>
<name>A0A8T0ID75_CERPU</name>
<dbReference type="PROSITE" id="PS50011">
    <property type="entry name" value="PROTEIN_KINASE_DOM"/>
    <property type="match status" value="1"/>
</dbReference>
<dbReference type="AlphaFoldDB" id="A0A8T0ID75"/>
<evidence type="ECO:0000313" key="8">
    <source>
        <dbReference type="EMBL" id="KAG0581362.1"/>
    </source>
</evidence>
<keyword evidence="4" id="KW-0804">Transcription</keyword>
<dbReference type="GO" id="GO:0003677">
    <property type="term" value="F:DNA binding"/>
    <property type="evidence" value="ECO:0007669"/>
    <property type="project" value="UniProtKB-KW"/>
</dbReference>
<dbReference type="InterPro" id="IPR036955">
    <property type="entry name" value="AP2/ERF_dom_sf"/>
</dbReference>
<dbReference type="SMART" id="SM00220">
    <property type="entry name" value="S_TKc"/>
    <property type="match status" value="1"/>
</dbReference>
<dbReference type="PANTHER" id="PTHR44329">
    <property type="entry name" value="SERINE/THREONINE-PROTEIN KINASE TNNI3K-RELATED"/>
    <property type="match status" value="1"/>
</dbReference>
<dbReference type="Gene3D" id="3.30.200.20">
    <property type="entry name" value="Phosphorylase Kinase, domain 1"/>
    <property type="match status" value="1"/>
</dbReference>
<keyword evidence="3" id="KW-0238">DNA-binding</keyword>
<dbReference type="InterPro" id="IPR016177">
    <property type="entry name" value="DNA-bd_dom_sf"/>
</dbReference>
<dbReference type="InterPro" id="IPR051681">
    <property type="entry name" value="Ser/Thr_Kinases-Pseudokinases"/>
</dbReference>
<dbReference type="SMART" id="SM00380">
    <property type="entry name" value="AP2"/>
    <property type="match status" value="1"/>
</dbReference>
<dbReference type="Pfam" id="PF07714">
    <property type="entry name" value="PK_Tyr_Ser-Thr"/>
    <property type="match status" value="1"/>
</dbReference>
<evidence type="ECO:0000259" key="6">
    <source>
        <dbReference type="PROSITE" id="PS50011"/>
    </source>
</evidence>
<dbReference type="Proteomes" id="UP000822688">
    <property type="component" value="Chromosome 4"/>
</dbReference>
<dbReference type="InterPro" id="IPR001471">
    <property type="entry name" value="AP2/ERF_dom"/>
</dbReference>
<dbReference type="SUPFAM" id="SSF54171">
    <property type="entry name" value="DNA-binding domain"/>
    <property type="match status" value="1"/>
</dbReference>